<evidence type="ECO:0008006" key="3">
    <source>
        <dbReference type="Google" id="ProtNLM"/>
    </source>
</evidence>
<organism evidence="1 2">
    <name type="scientific">Nonomuraea typhae</name>
    <dbReference type="NCBI Taxonomy" id="2603600"/>
    <lineage>
        <taxon>Bacteria</taxon>
        <taxon>Bacillati</taxon>
        <taxon>Actinomycetota</taxon>
        <taxon>Actinomycetes</taxon>
        <taxon>Streptosporangiales</taxon>
        <taxon>Streptosporangiaceae</taxon>
        <taxon>Nonomuraea</taxon>
    </lineage>
</organism>
<proteinExistence type="predicted"/>
<protein>
    <recommendedName>
        <fullName evidence="3">Alanine-rich protein</fullName>
    </recommendedName>
</protein>
<name>A0ABW7YRK8_9ACTN</name>
<dbReference type="Proteomes" id="UP001612741">
    <property type="component" value="Unassembled WGS sequence"/>
</dbReference>
<comment type="caution">
    <text evidence="1">The sequence shown here is derived from an EMBL/GenBank/DDBJ whole genome shotgun (WGS) entry which is preliminary data.</text>
</comment>
<gene>
    <name evidence="1" type="ORF">ACIBG2_14230</name>
</gene>
<dbReference type="EMBL" id="JBITGY010000003">
    <property type="protein sequence ID" value="MFI6498548.1"/>
    <property type="molecule type" value="Genomic_DNA"/>
</dbReference>
<reference evidence="1 2" key="1">
    <citation type="submission" date="2024-10" db="EMBL/GenBank/DDBJ databases">
        <title>The Natural Products Discovery Center: Release of the First 8490 Sequenced Strains for Exploring Actinobacteria Biosynthetic Diversity.</title>
        <authorList>
            <person name="Kalkreuter E."/>
            <person name="Kautsar S.A."/>
            <person name="Yang D."/>
            <person name="Bader C.D."/>
            <person name="Teijaro C.N."/>
            <person name="Fluegel L."/>
            <person name="Davis C.M."/>
            <person name="Simpson J.R."/>
            <person name="Lauterbach L."/>
            <person name="Steele A.D."/>
            <person name="Gui C."/>
            <person name="Meng S."/>
            <person name="Li G."/>
            <person name="Viehrig K."/>
            <person name="Ye F."/>
            <person name="Su P."/>
            <person name="Kiefer A.F."/>
            <person name="Nichols A."/>
            <person name="Cepeda A.J."/>
            <person name="Yan W."/>
            <person name="Fan B."/>
            <person name="Jiang Y."/>
            <person name="Adhikari A."/>
            <person name="Zheng C.-J."/>
            <person name="Schuster L."/>
            <person name="Cowan T.M."/>
            <person name="Smanski M.J."/>
            <person name="Chevrette M.G."/>
            <person name="De Carvalho L.P.S."/>
            <person name="Shen B."/>
        </authorList>
    </citation>
    <scope>NUCLEOTIDE SEQUENCE [LARGE SCALE GENOMIC DNA]</scope>
    <source>
        <strain evidence="1 2">NPDC050545</strain>
    </source>
</reference>
<accession>A0ABW7YRK8</accession>
<dbReference type="InterPro" id="IPR017853">
    <property type="entry name" value="GH"/>
</dbReference>
<dbReference type="SUPFAM" id="SSF51445">
    <property type="entry name" value="(Trans)glycosidases"/>
    <property type="match status" value="1"/>
</dbReference>
<evidence type="ECO:0000313" key="1">
    <source>
        <dbReference type="EMBL" id="MFI6498548.1"/>
    </source>
</evidence>
<keyword evidence="2" id="KW-1185">Reference proteome</keyword>
<dbReference type="Gene3D" id="3.20.20.80">
    <property type="entry name" value="Glycosidases"/>
    <property type="match status" value="1"/>
</dbReference>
<dbReference type="RefSeq" id="WP_397081787.1">
    <property type="nucleotide sequence ID" value="NZ_JBITGY010000003.1"/>
</dbReference>
<sequence>MNIAYLYPWDVVGDPAAPERIAALGVDAVALAAAYHSTRAATPYHPDHRVLEVPHSALYLPVRPEAWGTLKPASPTWTPPDAYIQAQDALRATGLKVLAWTVLTHNSYLGTTHPEATAHNAFADPYTHALCPAHPEVMDYCERLVREVLTVARPDGLILEACGPMGYGHQNMHEKTAGADWNGPLPDLLSLCFCTACADRYPDGTREHIRDLIDTASSSASIEEALGERTQVIKDVRLSLSTTLRQRLIAVSRQVSPDTPITLHANPDPWAAGAFAALPYGEPGADVLVGNCWGTPSTDADRLTTLAAMAASTPGAPNRPSRTQRIGAYVLTLPPRPADAQVLADHLATYAKAGATEFHLYHAGLASPARLAALRTAITGQDPSQR</sequence>
<evidence type="ECO:0000313" key="2">
    <source>
        <dbReference type="Proteomes" id="UP001612741"/>
    </source>
</evidence>